<protein>
    <submittedName>
        <fullName evidence="1">Uncharacterized protein</fullName>
    </submittedName>
</protein>
<evidence type="ECO:0000313" key="2">
    <source>
        <dbReference type="Proteomes" id="UP000178724"/>
    </source>
</evidence>
<organism evidence="1 2">
    <name type="scientific">candidate division WOR-1 bacterium RIFCSPHIGHO2_01_FULL_53_15</name>
    <dbReference type="NCBI Taxonomy" id="1802564"/>
    <lineage>
        <taxon>Bacteria</taxon>
        <taxon>Bacillati</taxon>
        <taxon>Saganbacteria</taxon>
    </lineage>
</organism>
<evidence type="ECO:0000313" key="1">
    <source>
        <dbReference type="EMBL" id="OGB90512.1"/>
    </source>
</evidence>
<proteinExistence type="predicted"/>
<gene>
    <name evidence="1" type="ORF">A2625_03070</name>
</gene>
<comment type="caution">
    <text evidence="1">The sequence shown here is derived from an EMBL/GenBank/DDBJ whole genome shotgun (WGS) entry which is preliminary data.</text>
</comment>
<dbReference type="AlphaFoldDB" id="A0A1F4Q5K7"/>
<reference evidence="1 2" key="1">
    <citation type="journal article" date="2016" name="Nat. Commun.">
        <title>Thousands of microbial genomes shed light on interconnected biogeochemical processes in an aquifer system.</title>
        <authorList>
            <person name="Anantharaman K."/>
            <person name="Brown C.T."/>
            <person name="Hug L.A."/>
            <person name="Sharon I."/>
            <person name="Castelle C.J."/>
            <person name="Probst A.J."/>
            <person name="Thomas B.C."/>
            <person name="Singh A."/>
            <person name="Wilkins M.J."/>
            <person name="Karaoz U."/>
            <person name="Brodie E.L."/>
            <person name="Williams K.H."/>
            <person name="Hubbard S.S."/>
            <person name="Banfield J.F."/>
        </authorList>
    </citation>
    <scope>NUCLEOTIDE SEQUENCE [LARGE SCALE GENOMIC DNA]</scope>
</reference>
<accession>A0A1F4Q5K7</accession>
<name>A0A1F4Q5K7_UNCSA</name>
<sequence>MAKTLFNKKIILKLPIIDIEKPYKLVKPIVMIPEEEYREMLEDIEDLRSALKAEEEHLNEGGRLFSDYDKHRRNKKR</sequence>
<dbReference type="Proteomes" id="UP000178724">
    <property type="component" value="Unassembled WGS sequence"/>
</dbReference>
<dbReference type="EMBL" id="METM01000007">
    <property type="protein sequence ID" value="OGB90512.1"/>
    <property type="molecule type" value="Genomic_DNA"/>
</dbReference>